<feature type="compositionally biased region" description="Basic and acidic residues" evidence="7">
    <location>
        <begin position="24"/>
        <end position="61"/>
    </location>
</feature>
<dbReference type="PANTHER" id="PTHR18359">
    <property type="entry name" value="WD-REPEAT PROTEIN-RELATED"/>
    <property type="match status" value="1"/>
</dbReference>
<gene>
    <name evidence="8" type="ORF">BLNAU_11533</name>
</gene>
<comment type="similarity">
    <text evidence="6">Belongs to the WD repeat UTP18 family.</text>
</comment>
<dbReference type="SUPFAM" id="SSF50978">
    <property type="entry name" value="WD40 repeat-like"/>
    <property type="match status" value="1"/>
</dbReference>
<keyword evidence="2" id="KW-0698">rRNA processing</keyword>
<feature type="region of interest" description="Disordered" evidence="7">
    <location>
        <begin position="146"/>
        <end position="166"/>
    </location>
</feature>
<dbReference type="SMART" id="SM00320">
    <property type="entry name" value="WD40"/>
    <property type="match status" value="4"/>
</dbReference>
<dbReference type="InterPro" id="IPR015943">
    <property type="entry name" value="WD40/YVTN_repeat-like_dom_sf"/>
</dbReference>
<keyword evidence="4" id="KW-0677">Repeat</keyword>
<proteinExistence type="inferred from homology"/>
<organism evidence="8 9">
    <name type="scientific">Blattamonas nauphoetae</name>
    <dbReference type="NCBI Taxonomy" id="2049346"/>
    <lineage>
        <taxon>Eukaryota</taxon>
        <taxon>Metamonada</taxon>
        <taxon>Preaxostyla</taxon>
        <taxon>Oxymonadida</taxon>
        <taxon>Blattamonas</taxon>
    </lineage>
</organism>
<evidence type="ECO:0000256" key="6">
    <source>
        <dbReference type="ARBA" id="ARBA00025767"/>
    </source>
</evidence>
<evidence type="ECO:0000256" key="3">
    <source>
        <dbReference type="ARBA" id="ARBA00022574"/>
    </source>
</evidence>
<dbReference type="EMBL" id="JARBJD010000090">
    <property type="protein sequence ID" value="KAK2953533.1"/>
    <property type="molecule type" value="Genomic_DNA"/>
</dbReference>
<dbReference type="Proteomes" id="UP001281761">
    <property type="component" value="Unassembled WGS sequence"/>
</dbReference>
<evidence type="ECO:0000313" key="9">
    <source>
        <dbReference type="Proteomes" id="UP001281761"/>
    </source>
</evidence>
<feature type="region of interest" description="Disordered" evidence="7">
    <location>
        <begin position="22"/>
        <end position="61"/>
    </location>
</feature>
<keyword evidence="5" id="KW-0539">Nucleus</keyword>
<sequence>MIDEDDLAEELFGIRPVKRSHHTTWNDEAIKQREEVPRDSENEVDTDSSHQSDHAVWHDEHDESVSIHLGKQRITKKFAHGRLDKVVNGQEFTDSLRKQFIQVNKVPKWANAEEIDQDLGLPDFLTDILASAKPLKDLPTTSQLLHTSSKKPLSNDRMNIRPLPDVNTSRPTSGVVKCVDFHPKLSLCAVSGTDDEVNLFNVDEKENAHFHSLKFVSGRISKALFTPDGKSLLISGKKPRYWTYDLTSGVTVASQWNVAVKHGQREKNLESMIVPQDETADYFCFLGSHGNVLIYSLRSHQHVCDIKVNGEALCGTFVPTTNSLLIGTNEGKVYELDMNLRRCVATWVDEAGLGNAVTAISVDAKRQYLATGSEQGIVTLYSTAGPGTLLPHTTLKSISNLQTKIDTIALHPSGELCVVASHSPGASTGGKKALRAIHTATQTVFTNWPTTSTPFRNATSVAFSSNGVHMAVGTDKHRVLLYKLNHYI</sequence>
<comment type="subcellular location">
    <subcellularLocation>
        <location evidence="1">Nucleus</location>
        <location evidence="1">Nucleolus</location>
    </subcellularLocation>
</comment>
<keyword evidence="3" id="KW-0853">WD repeat</keyword>
<evidence type="ECO:0000256" key="7">
    <source>
        <dbReference type="SAM" id="MobiDB-lite"/>
    </source>
</evidence>
<dbReference type="PANTHER" id="PTHR18359:SF0">
    <property type="entry name" value="U3 SMALL NUCLEOLAR RNA-ASSOCIATED PROTEIN 18 HOMOLOG"/>
    <property type="match status" value="1"/>
</dbReference>
<evidence type="ECO:0000256" key="5">
    <source>
        <dbReference type="ARBA" id="ARBA00023242"/>
    </source>
</evidence>
<evidence type="ECO:0000313" key="8">
    <source>
        <dbReference type="EMBL" id="KAK2953533.1"/>
    </source>
</evidence>
<name>A0ABQ9XM90_9EUKA</name>
<evidence type="ECO:0000256" key="4">
    <source>
        <dbReference type="ARBA" id="ARBA00022737"/>
    </source>
</evidence>
<accession>A0ABQ9XM90</accession>
<reference evidence="8 9" key="1">
    <citation type="journal article" date="2022" name="bioRxiv">
        <title>Genomics of Preaxostyla Flagellates Illuminates Evolutionary Transitions and the Path Towards Mitochondrial Loss.</title>
        <authorList>
            <person name="Novak L.V.F."/>
            <person name="Treitli S.C."/>
            <person name="Pyrih J."/>
            <person name="Halakuc P."/>
            <person name="Pipaliya S.V."/>
            <person name="Vacek V."/>
            <person name="Brzon O."/>
            <person name="Soukal P."/>
            <person name="Eme L."/>
            <person name="Dacks J.B."/>
            <person name="Karnkowska A."/>
            <person name="Elias M."/>
            <person name="Hampl V."/>
        </authorList>
    </citation>
    <scope>NUCLEOTIDE SEQUENCE [LARGE SCALE GENOMIC DNA]</scope>
    <source>
        <strain evidence="8">NAU3</strain>
        <tissue evidence="8">Gut</tissue>
    </source>
</reference>
<dbReference type="Gene3D" id="2.130.10.10">
    <property type="entry name" value="YVTN repeat-like/Quinoprotein amine dehydrogenase"/>
    <property type="match status" value="1"/>
</dbReference>
<evidence type="ECO:0000256" key="2">
    <source>
        <dbReference type="ARBA" id="ARBA00022552"/>
    </source>
</evidence>
<keyword evidence="9" id="KW-1185">Reference proteome</keyword>
<dbReference type="InterPro" id="IPR036322">
    <property type="entry name" value="WD40_repeat_dom_sf"/>
</dbReference>
<protein>
    <submittedName>
        <fullName evidence="8">U3 small nucleolar RNA-associated protein 18 like protein</fullName>
    </submittedName>
</protein>
<dbReference type="InterPro" id="IPR001680">
    <property type="entry name" value="WD40_rpt"/>
</dbReference>
<comment type="caution">
    <text evidence="8">The sequence shown here is derived from an EMBL/GenBank/DDBJ whole genome shotgun (WGS) entry which is preliminary data.</text>
</comment>
<dbReference type="InterPro" id="IPR045161">
    <property type="entry name" value="Utp18"/>
</dbReference>
<evidence type="ECO:0000256" key="1">
    <source>
        <dbReference type="ARBA" id="ARBA00004604"/>
    </source>
</evidence>